<keyword evidence="2" id="KW-1185">Reference proteome</keyword>
<protein>
    <submittedName>
        <fullName evidence="1">Uncharacterized protein</fullName>
    </submittedName>
</protein>
<dbReference type="AlphaFoldDB" id="A0AAN9QL18"/>
<proteinExistence type="predicted"/>
<comment type="caution">
    <text evidence="1">The sequence shown here is derived from an EMBL/GenBank/DDBJ whole genome shotgun (WGS) entry which is preliminary data.</text>
</comment>
<reference evidence="1 2" key="1">
    <citation type="submission" date="2024-01" db="EMBL/GenBank/DDBJ databases">
        <title>The genomes of 5 underutilized Papilionoideae crops provide insights into root nodulation and disease resistanc.</title>
        <authorList>
            <person name="Jiang F."/>
        </authorList>
    </citation>
    <scope>NUCLEOTIDE SEQUENCE [LARGE SCALE GENOMIC DNA]</scope>
    <source>
        <strain evidence="1">LVBAO_FW01</strain>
        <tissue evidence="1">Leaves</tissue>
    </source>
</reference>
<gene>
    <name evidence="1" type="ORF">VNO77_20040</name>
</gene>
<sequence length="90" mass="10409">MKVKRRVGVVLECGGVHEKGHGSAMEMARRNRVRQISESDVGMFDMIFKPTLPIVYMKFPIDLEIWNPGHIVQIVGTCFFSIIKIRYMRL</sequence>
<evidence type="ECO:0000313" key="1">
    <source>
        <dbReference type="EMBL" id="KAK7339377.1"/>
    </source>
</evidence>
<organism evidence="1 2">
    <name type="scientific">Canavalia gladiata</name>
    <name type="common">Sword bean</name>
    <name type="synonym">Dolichos gladiatus</name>
    <dbReference type="NCBI Taxonomy" id="3824"/>
    <lineage>
        <taxon>Eukaryota</taxon>
        <taxon>Viridiplantae</taxon>
        <taxon>Streptophyta</taxon>
        <taxon>Embryophyta</taxon>
        <taxon>Tracheophyta</taxon>
        <taxon>Spermatophyta</taxon>
        <taxon>Magnoliopsida</taxon>
        <taxon>eudicotyledons</taxon>
        <taxon>Gunneridae</taxon>
        <taxon>Pentapetalae</taxon>
        <taxon>rosids</taxon>
        <taxon>fabids</taxon>
        <taxon>Fabales</taxon>
        <taxon>Fabaceae</taxon>
        <taxon>Papilionoideae</taxon>
        <taxon>50 kb inversion clade</taxon>
        <taxon>NPAAA clade</taxon>
        <taxon>indigoferoid/millettioid clade</taxon>
        <taxon>Phaseoleae</taxon>
        <taxon>Canavalia</taxon>
    </lineage>
</organism>
<name>A0AAN9QL18_CANGL</name>
<accession>A0AAN9QL18</accession>
<dbReference type="EMBL" id="JAYMYQ010000004">
    <property type="protein sequence ID" value="KAK7339377.1"/>
    <property type="molecule type" value="Genomic_DNA"/>
</dbReference>
<dbReference type="Proteomes" id="UP001367508">
    <property type="component" value="Unassembled WGS sequence"/>
</dbReference>
<evidence type="ECO:0000313" key="2">
    <source>
        <dbReference type="Proteomes" id="UP001367508"/>
    </source>
</evidence>